<sequence>MFVTLAKDLKSTPLPVTDDPRWARIVARDKSADGQFWYSVATTGVYCRPSCPSRRANPVNVQLHDTLVQAKATGFRACRRCNPDGPSLEAGNAAMVANACRRIEQSEEEPSLDELAGAAGRSAGYFHRVFKAITGLTPKDYAAAHRAARVRQGLEDGASVTVAIYDAGFNSSGRFYEKSTGMLGMTPMRYRAGGANEDIRFAVGETSLGAILVASSRKGVASILLGDDPDALVRDLQDRFPKARLIGGDSDYEALVARVVGFVEAPRLGLDLPLDVRGTAFQQRVWQALRDIPVGNTVSYAEIAERIGSPKATRAIAAACAANAHAVAIPCHRVIRKDGALSGYAWGAERKRALLDREAQGSTKANRSSRA</sequence>
<proteinExistence type="predicted"/>
<dbReference type="RefSeq" id="WP_322415146.1">
    <property type="nucleotide sequence ID" value="NZ_CP139858.1"/>
</dbReference>
<reference evidence="12 13" key="1">
    <citation type="submission" date="2023-11" db="EMBL/GenBank/DDBJ databases">
        <authorList>
            <person name="Panchal A.K."/>
            <person name="Meaney J.S."/>
            <person name="Karas B.J."/>
            <person name="diCenzo G.C."/>
        </authorList>
    </citation>
    <scope>NUCLEOTIDE SEQUENCE [LARGE SCALE GENOMIC DNA]</scope>
    <source>
        <strain evidence="12 13">NZP2235</strain>
    </source>
</reference>
<evidence type="ECO:0000256" key="6">
    <source>
        <dbReference type="ARBA" id="ARBA00023015"/>
    </source>
</evidence>
<organism evidence="12 13">
    <name type="scientific">Mesorhizobium huakuii</name>
    <dbReference type="NCBI Taxonomy" id="28104"/>
    <lineage>
        <taxon>Bacteria</taxon>
        <taxon>Pseudomonadati</taxon>
        <taxon>Pseudomonadota</taxon>
        <taxon>Alphaproteobacteria</taxon>
        <taxon>Hyphomicrobiales</taxon>
        <taxon>Phyllobacteriaceae</taxon>
        <taxon>Mesorhizobium</taxon>
    </lineage>
</organism>
<comment type="cofactor">
    <cofactor evidence="2">
        <name>Zn(2+)</name>
        <dbReference type="ChEBI" id="CHEBI:29105"/>
    </cofactor>
</comment>
<gene>
    <name evidence="12" type="primary">ada</name>
    <name evidence="12" type="ORF">U0R22_004551</name>
</gene>
<dbReference type="EC" id="2.1.1.-" evidence="12"/>
<evidence type="ECO:0000256" key="7">
    <source>
        <dbReference type="ARBA" id="ARBA00023159"/>
    </source>
</evidence>
<accession>A0ABZ0VU64</accession>
<evidence type="ECO:0000256" key="8">
    <source>
        <dbReference type="ARBA" id="ARBA00023163"/>
    </source>
</evidence>
<dbReference type="SUPFAM" id="SSF53155">
    <property type="entry name" value="Methylated DNA-protein cysteine methyltransferase domain"/>
    <property type="match status" value="1"/>
</dbReference>
<evidence type="ECO:0000256" key="1">
    <source>
        <dbReference type="ARBA" id="ARBA00001286"/>
    </source>
</evidence>
<dbReference type="SUPFAM" id="SSF46689">
    <property type="entry name" value="Homeodomain-like"/>
    <property type="match status" value="1"/>
</dbReference>
<feature type="domain" description="HTH araC/xylS-type" evidence="11">
    <location>
        <begin position="97"/>
        <end position="193"/>
    </location>
</feature>
<dbReference type="EMBL" id="CP139858">
    <property type="protein sequence ID" value="WQC00349.1"/>
    <property type="molecule type" value="Genomic_DNA"/>
</dbReference>
<dbReference type="InterPro" id="IPR018060">
    <property type="entry name" value="HTH_AraC"/>
</dbReference>
<dbReference type="InterPro" id="IPR004026">
    <property type="entry name" value="Ada_DNA_repair_Zn-bd"/>
</dbReference>
<dbReference type="PROSITE" id="PS00374">
    <property type="entry name" value="MGMT"/>
    <property type="match status" value="1"/>
</dbReference>
<dbReference type="Pfam" id="PF12833">
    <property type="entry name" value="HTH_18"/>
    <property type="match status" value="1"/>
</dbReference>
<keyword evidence="13" id="KW-1185">Reference proteome</keyword>
<keyword evidence="9" id="KW-0234">DNA repair</keyword>
<dbReference type="PANTHER" id="PTHR10815">
    <property type="entry name" value="METHYLATED-DNA--PROTEIN-CYSTEINE METHYLTRANSFERASE"/>
    <property type="match status" value="1"/>
</dbReference>
<dbReference type="SUPFAM" id="SSF46767">
    <property type="entry name" value="Methylated DNA-protein cysteine methyltransferase, C-terminal domain"/>
    <property type="match status" value="1"/>
</dbReference>
<dbReference type="Pfam" id="PF02805">
    <property type="entry name" value="Ada_Zn_binding"/>
    <property type="match status" value="1"/>
</dbReference>
<dbReference type="InterPro" id="IPR036631">
    <property type="entry name" value="MGMT_N_sf"/>
</dbReference>
<evidence type="ECO:0000256" key="2">
    <source>
        <dbReference type="ARBA" id="ARBA00001947"/>
    </source>
</evidence>
<evidence type="ECO:0000256" key="3">
    <source>
        <dbReference type="ARBA" id="ARBA00022603"/>
    </source>
</evidence>
<dbReference type="InterPro" id="IPR036388">
    <property type="entry name" value="WH-like_DNA-bd_sf"/>
</dbReference>
<keyword evidence="4 12" id="KW-0808">Transferase</keyword>
<keyword evidence="7" id="KW-0010">Activator</keyword>
<dbReference type="PROSITE" id="PS01124">
    <property type="entry name" value="HTH_ARAC_FAMILY_2"/>
    <property type="match status" value="1"/>
</dbReference>
<dbReference type="GO" id="GO:0003677">
    <property type="term" value="F:DNA binding"/>
    <property type="evidence" value="ECO:0007669"/>
    <property type="project" value="UniProtKB-KW"/>
</dbReference>
<evidence type="ECO:0000259" key="11">
    <source>
        <dbReference type="PROSITE" id="PS01124"/>
    </source>
</evidence>
<dbReference type="InterPro" id="IPR009057">
    <property type="entry name" value="Homeodomain-like_sf"/>
</dbReference>
<dbReference type="InterPro" id="IPR001497">
    <property type="entry name" value="MethylDNA_cys_MeTrfase_AS"/>
</dbReference>
<dbReference type="InterPro" id="IPR016221">
    <property type="entry name" value="Bifunct_regulatory_prot_Ada"/>
</dbReference>
<keyword evidence="6" id="KW-0805">Transcription regulation</keyword>
<dbReference type="InterPro" id="IPR036217">
    <property type="entry name" value="MethylDNA_cys_MeTrfase_DNAb"/>
</dbReference>
<comment type="catalytic activity">
    <reaction evidence="10">
        <text>a 6-O-methyl-2'-deoxyguanosine in DNA + L-cysteinyl-[protein] = S-methyl-L-cysteinyl-[protein] + a 2'-deoxyguanosine in DNA</text>
        <dbReference type="Rhea" id="RHEA:24000"/>
        <dbReference type="Rhea" id="RHEA-COMP:10131"/>
        <dbReference type="Rhea" id="RHEA-COMP:10132"/>
        <dbReference type="Rhea" id="RHEA-COMP:11367"/>
        <dbReference type="Rhea" id="RHEA-COMP:11368"/>
        <dbReference type="ChEBI" id="CHEBI:29950"/>
        <dbReference type="ChEBI" id="CHEBI:82612"/>
        <dbReference type="ChEBI" id="CHEBI:85445"/>
        <dbReference type="ChEBI" id="CHEBI:85448"/>
        <dbReference type="EC" id="2.1.1.63"/>
    </reaction>
</comment>
<dbReference type="Gene3D" id="3.40.10.10">
    <property type="entry name" value="DNA Methylphosphotriester Repair Domain"/>
    <property type="match status" value="1"/>
</dbReference>
<dbReference type="NCBIfam" id="NF011964">
    <property type="entry name" value="PRK15435.1"/>
    <property type="match status" value="1"/>
</dbReference>
<dbReference type="PANTHER" id="PTHR10815:SF14">
    <property type="entry name" value="BIFUNCTIONAL TRANSCRIPTIONAL ACTIVATOR_DNA REPAIR ENZYME ADA"/>
    <property type="match status" value="1"/>
</dbReference>
<dbReference type="Gene3D" id="3.30.160.70">
    <property type="entry name" value="Methylated DNA-protein cysteine methyltransferase domain"/>
    <property type="match status" value="1"/>
</dbReference>
<dbReference type="GO" id="GO:0008168">
    <property type="term" value="F:methyltransferase activity"/>
    <property type="evidence" value="ECO:0007669"/>
    <property type="project" value="UniProtKB-KW"/>
</dbReference>
<evidence type="ECO:0000256" key="9">
    <source>
        <dbReference type="ARBA" id="ARBA00023204"/>
    </source>
</evidence>
<evidence type="ECO:0000256" key="10">
    <source>
        <dbReference type="ARBA" id="ARBA00049348"/>
    </source>
</evidence>
<name>A0ABZ0VU64_9HYPH</name>
<evidence type="ECO:0000313" key="12">
    <source>
        <dbReference type="EMBL" id="WQC00349.1"/>
    </source>
</evidence>
<dbReference type="Gene3D" id="1.10.10.10">
    <property type="entry name" value="Winged helix-like DNA-binding domain superfamily/Winged helix DNA-binding domain"/>
    <property type="match status" value="1"/>
</dbReference>
<dbReference type="Gene3D" id="1.10.10.60">
    <property type="entry name" value="Homeodomain-like"/>
    <property type="match status" value="1"/>
</dbReference>
<dbReference type="SMART" id="SM00342">
    <property type="entry name" value="HTH_ARAC"/>
    <property type="match status" value="1"/>
</dbReference>
<dbReference type="InterPro" id="IPR014048">
    <property type="entry name" value="MethylDNA_cys_MeTrfase_DNA-bd"/>
</dbReference>
<dbReference type="InterPro" id="IPR035451">
    <property type="entry name" value="Ada-like_dom_sf"/>
</dbReference>
<evidence type="ECO:0000256" key="4">
    <source>
        <dbReference type="ARBA" id="ARBA00022679"/>
    </source>
</evidence>
<evidence type="ECO:0000313" key="13">
    <source>
        <dbReference type="Proteomes" id="UP001322481"/>
    </source>
</evidence>
<dbReference type="CDD" id="cd06445">
    <property type="entry name" value="ATase"/>
    <property type="match status" value="1"/>
</dbReference>
<keyword evidence="8" id="KW-0804">Transcription</keyword>
<dbReference type="PIRSF" id="PIRSF000409">
    <property type="entry name" value="Ada"/>
    <property type="match status" value="1"/>
</dbReference>
<dbReference type="SUPFAM" id="SSF57884">
    <property type="entry name" value="Ada DNA repair protein, N-terminal domain (N-Ada 10)"/>
    <property type="match status" value="1"/>
</dbReference>
<comment type="catalytic activity">
    <reaction evidence="1">
        <text>a 4-O-methyl-thymidine in DNA + L-cysteinyl-[protein] = a thymidine in DNA + S-methyl-L-cysteinyl-[protein]</text>
        <dbReference type="Rhea" id="RHEA:53428"/>
        <dbReference type="Rhea" id="RHEA-COMP:10131"/>
        <dbReference type="Rhea" id="RHEA-COMP:10132"/>
        <dbReference type="Rhea" id="RHEA-COMP:13555"/>
        <dbReference type="Rhea" id="RHEA-COMP:13556"/>
        <dbReference type="ChEBI" id="CHEBI:29950"/>
        <dbReference type="ChEBI" id="CHEBI:82612"/>
        <dbReference type="ChEBI" id="CHEBI:137386"/>
        <dbReference type="ChEBI" id="CHEBI:137387"/>
        <dbReference type="EC" id="2.1.1.63"/>
    </reaction>
</comment>
<dbReference type="Proteomes" id="UP001322481">
    <property type="component" value="Chromosome"/>
</dbReference>
<dbReference type="GO" id="GO:0032259">
    <property type="term" value="P:methylation"/>
    <property type="evidence" value="ECO:0007669"/>
    <property type="project" value="UniProtKB-KW"/>
</dbReference>
<keyword evidence="5" id="KW-0227">DNA damage</keyword>
<evidence type="ECO:0000256" key="5">
    <source>
        <dbReference type="ARBA" id="ARBA00022763"/>
    </source>
</evidence>
<dbReference type="NCBIfam" id="TIGR00589">
    <property type="entry name" value="ogt"/>
    <property type="match status" value="1"/>
</dbReference>
<protein>
    <submittedName>
        <fullName evidence="12">Bifunctional DNA-binding transcriptional regulator/O6-methylguanine-DNA methyltransferase Ada</fullName>
        <ecNumber evidence="12">2.1.1.-</ecNumber>
    </submittedName>
</protein>
<keyword evidence="12" id="KW-0238">DNA-binding</keyword>
<keyword evidence="3 12" id="KW-0489">Methyltransferase</keyword>
<dbReference type="Pfam" id="PF01035">
    <property type="entry name" value="DNA_binding_1"/>
    <property type="match status" value="1"/>
</dbReference>